<dbReference type="GO" id="GO:0003700">
    <property type="term" value="F:DNA-binding transcription factor activity"/>
    <property type="evidence" value="ECO:0007669"/>
    <property type="project" value="InterPro"/>
</dbReference>
<dbReference type="InterPro" id="IPR036390">
    <property type="entry name" value="WH_DNA-bd_sf"/>
</dbReference>
<gene>
    <name evidence="2" type="ordered locus">Tneu_0002</name>
</gene>
<dbReference type="SMART" id="SM00418">
    <property type="entry name" value="HTH_ARSR"/>
    <property type="match status" value="1"/>
</dbReference>
<dbReference type="PANTHER" id="PTHR38600">
    <property type="entry name" value="TRANSCRIPTIONAL REGULATORY PROTEIN"/>
    <property type="match status" value="1"/>
</dbReference>
<feature type="domain" description="HTH arsR-type" evidence="1">
    <location>
        <begin position="1"/>
        <end position="86"/>
    </location>
</feature>
<organism evidence="2 3">
    <name type="scientific">Pyrobaculum neutrophilum (strain DSM 2338 / JCM 9278 / NBRC 100436 / V24Sta)</name>
    <name type="common">Thermoproteus neutrophilus</name>
    <dbReference type="NCBI Taxonomy" id="444157"/>
    <lineage>
        <taxon>Archaea</taxon>
        <taxon>Thermoproteota</taxon>
        <taxon>Thermoprotei</taxon>
        <taxon>Thermoproteales</taxon>
        <taxon>Thermoproteaceae</taxon>
        <taxon>Pyrobaculum</taxon>
    </lineage>
</organism>
<protein>
    <submittedName>
        <fullName evidence="2">Regulatory protein ArsR</fullName>
    </submittedName>
</protein>
<keyword evidence="3" id="KW-1185">Reference proteome</keyword>
<dbReference type="Gene3D" id="1.10.10.10">
    <property type="entry name" value="Winged helix-like DNA-binding domain superfamily/Winged helix DNA-binding domain"/>
    <property type="match status" value="1"/>
</dbReference>
<dbReference type="InterPro" id="IPR011991">
    <property type="entry name" value="ArsR-like_HTH"/>
</dbReference>
<dbReference type="SUPFAM" id="SSF46785">
    <property type="entry name" value="Winged helix' DNA-binding domain"/>
    <property type="match status" value="1"/>
</dbReference>
<name>B1Y9N8_PYRNV</name>
<proteinExistence type="predicted"/>
<dbReference type="EMBL" id="CP001014">
    <property type="protein sequence ID" value="ACB38960.1"/>
    <property type="molecule type" value="Genomic_DNA"/>
</dbReference>
<dbReference type="eggNOG" id="arCOG04056">
    <property type="taxonomic scope" value="Archaea"/>
</dbReference>
<dbReference type="InterPro" id="IPR036388">
    <property type="entry name" value="WH-like_DNA-bd_sf"/>
</dbReference>
<evidence type="ECO:0000313" key="2">
    <source>
        <dbReference type="EMBL" id="ACB38960.1"/>
    </source>
</evidence>
<dbReference type="AlphaFoldDB" id="B1Y9N8"/>
<dbReference type="STRING" id="444157.Tneu_0002"/>
<reference evidence="2" key="1">
    <citation type="submission" date="2008-03" db="EMBL/GenBank/DDBJ databases">
        <title>Complete sequence of Thermoproteus neutrophilus V24Sta.</title>
        <authorList>
            <consortium name="US DOE Joint Genome Institute"/>
            <person name="Copeland A."/>
            <person name="Lucas S."/>
            <person name="Lapidus A."/>
            <person name="Glavina del Rio T."/>
            <person name="Dalin E."/>
            <person name="Tice H."/>
            <person name="Bruce D."/>
            <person name="Goodwin L."/>
            <person name="Pitluck S."/>
            <person name="Sims D."/>
            <person name="Brettin T."/>
            <person name="Detter J.C."/>
            <person name="Han C."/>
            <person name="Kuske C.R."/>
            <person name="Schmutz J."/>
            <person name="Larimer F."/>
            <person name="Land M."/>
            <person name="Hauser L."/>
            <person name="Kyrpides N."/>
            <person name="Mikhailova N."/>
            <person name="Biddle J.F."/>
            <person name="Zhang Z."/>
            <person name="Fitz-Gibbon S.T."/>
            <person name="Lowe T.M."/>
            <person name="Saltikov C."/>
            <person name="House C.H."/>
            <person name="Richardson P."/>
        </authorList>
    </citation>
    <scope>NUCLEOTIDE SEQUENCE [LARGE SCALE GENOMIC DNA]</scope>
    <source>
        <strain evidence="2">V24Sta</strain>
    </source>
</reference>
<dbReference type="CDD" id="cd00090">
    <property type="entry name" value="HTH_ARSR"/>
    <property type="match status" value="1"/>
</dbReference>
<dbReference type="Proteomes" id="UP000001694">
    <property type="component" value="Chromosome"/>
</dbReference>
<dbReference type="Pfam" id="PF12840">
    <property type="entry name" value="HTH_20"/>
    <property type="match status" value="1"/>
</dbReference>
<sequence length="92" mass="10336">MIELILGSPLRIRIVLTLWRFGELNATELAKRLGTNYRQLTAHIKTLAENGIVEERRIGRARLVKLRNTGFVEALAKALAEAEEALLRRASA</sequence>
<dbReference type="OrthoDB" id="28763at2157"/>
<evidence type="ECO:0000313" key="3">
    <source>
        <dbReference type="Proteomes" id="UP000001694"/>
    </source>
</evidence>
<dbReference type="PANTHER" id="PTHR38600:SF1">
    <property type="entry name" value="TRANSCRIPTIONAL REGULATORY PROTEIN"/>
    <property type="match status" value="1"/>
</dbReference>
<dbReference type="GeneID" id="6164648"/>
<dbReference type="PROSITE" id="PS50987">
    <property type="entry name" value="HTH_ARSR_2"/>
    <property type="match status" value="1"/>
</dbReference>
<accession>B1Y9N8</accession>
<dbReference type="RefSeq" id="WP_012349382.1">
    <property type="nucleotide sequence ID" value="NC_010525.1"/>
</dbReference>
<dbReference type="KEGG" id="tne:Tneu_0002"/>
<dbReference type="HOGENOM" id="CLU_184944_1_0_2"/>
<evidence type="ECO:0000259" key="1">
    <source>
        <dbReference type="PROSITE" id="PS50987"/>
    </source>
</evidence>
<dbReference type="InterPro" id="IPR001845">
    <property type="entry name" value="HTH_ArsR_DNA-bd_dom"/>
</dbReference>